<feature type="transmembrane region" description="Helical" evidence="5">
    <location>
        <begin position="175"/>
        <end position="193"/>
    </location>
</feature>
<feature type="transmembrane region" description="Helical" evidence="5">
    <location>
        <begin position="81"/>
        <end position="102"/>
    </location>
</feature>
<organism evidence="7 8">
    <name type="scientific">Novipirellula galeiformis</name>
    <dbReference type="NCBI Taxonomy" id="2528004"/>
    <lineage>
        <taxon>Bacteria</taxon>
        <taxon>Pseudomonadati</taxon>
        <taxon>Planctomycetota</taxon>
        <taxon>Planctomycetia</taxon>
        <taxon>Pirellulales</taxon>
        <taxon>Pirellulaceae</taxon>
        <taxon>Novipirellula</taxon>
    </lineage>
</organism>
<evidence type="ECO:0000313" key="7">
    <source>
        <dbReference type="EMBL" id="TWU20245.1"/>
    </source>
</evidence>
<dbReference type="InterPro" id="IPR052528">
    <property type="entry name" value="Sugar_transport-like"/>
</dbReference>
<evidence type="ECO:0000256" key="3">
    <source>
        <dbReference type="ARBA" id="ARBA00023136"/>
    </source>
</evidence>
<feature type="transmembrane region" description="Helical" evidence="5">
    <location>
        <begin position="276"/>
        <end position="294"/>
    </location>
</feature>
<dbReference type="PANTHER" id="PTHR23526">
    <property type="entry name" value="INTEGRAL MEMBRANE TRANSPORT PROTEIN-RELATED"/>
    <property type="match status" value="1"/>
</dbReference>
<dbReference type="PROSITE" id="PS50850">
    <property type="entry name" value="MFS"/>
    <property type="match status" value="1"/>
</dbReference>
<dbReference type="InterPro" id="IPR011701">
    <property type="entry name" value="MFS"/>
</dbReference>
<keyword evidence="2 5" id="KW-1133">Transmembrane helix</keyword>
<keyword evidence="8" id="KW-1185">Reference proteome</keyword>
<feature type="domain" description="Major facilitator superfamily (MFS) profile" evidence="6">
    <location>
        <begin position="271"/>
        <end position="498"/>
    </location>
</feature>
<feature type="transmembrane region" description="Helical" evidence="5">
    <location>
        <begin position="362"/>
        <end position="386"/>
    </location>
</feature>
<dbReference type="Proteomes" id="UP000316304">
    <property type="component" value="Unassembled WGS sequence"/>
</dbReference>
<evidence type="ECO:0000256" key="4">
    <source>
        <dbReference type="SAM" id="MobiDB-lite"/>
    </source>
</evidence>
<feature type="compositionally biased region" description="Low complexity" evidence="4">
    <location>
        <begin position="228"/>
        <end position="246"/>
    </location>
</feature>
<dbReference type="InterPro" id="IPR020846">
    <property type="entry name" value="MFS_dom"/>
</dbReference>
<keyword evidence="3 5" id="KW-0472">Membrane</keyword>
<dbReference type="Pfam" id="PF07690">
    <property type="entry name" value="MFS_1"/>
    <property type="match status" value="1"/>
</dbReference>
<protein>
    <submittedName>
        <fullName evidence="7">Major Facilitator Superfamily protein</fullName>
    </submittedName>
</protein>
<name>A0A5C6C820_9BACT</name>
<dbReference type="InterPro" id="IPR036259">
    <property type="entry name" value="MFS_trans_sf"/>
</dbReference>
<feature type="transmembrane region" description="Helical" evidence="5">
    <location>
        <begin position="35"/>
        <end position="60"/>
    </location>
</feature>
<sequence>MFFGSNASSVTRSNLRASLVDGASYGVMVGLGETYFAAFALAIGLGEVAAGLVGSVPLFFGGMAQLISPAAVRWFGLEQRWVVFCGTLQAASLIPIAIAAMFGSISLLWLLVFASLYWASGLATGPAWNTWIERVVPSRLRISYFARRTKWAQATTLAGLVGGGMLLQLAEQGDWVTIGFAIAFFGASLFRFLSVAMLAMHRTEVRADANIVSQSGASFGLPADSDSTADSVSNADSDSAAGSDSAADSDEKAKPQRGAAETGTPPSSIGISAIRLLGYLVLVQGMVQLSGPYFSPYMLEKLSLSYRDFVTLLAITFVSKVLALSFWGNFSRRYGAKRLLWTGGIGIVPIASLWIVSSNFWWLAIIQMLSGVVWAAYELGFFLLIFDAVPVSRRTKMLTLYNFANCTAWCGGAAIGGGVLAYFGASQEAYWILFGISSIGRFCALGLLLGIQPGRRLVSRVRVRVLGVRPNGAFLDSPVLPTLQRRSSTAAMLATKAD</sequence>
<evidence type="ECO:0000256" key="1">
    <source>
        <dbReference type="ARBA" id="ARBA00022692"/>
    </source>
</evidence>
<evidence type="ECO:0000313" key="8">
    <source>
        <dbReference type="Proteomes" id="UP000316304"/>
    </source>
</evidence>
<dbReference type="AlphaFoldDB" id="A0A5C6C820"/>
<evidence type="ECO:0000259" key="6">
    <source>
        <dbReference type="PROSITE" id="PS50850"/>
    </source>
</evidence>
<dbReference type="SUPFAM" id="SSF103473">
    <property type="entry name" value="MFS general substrate transporter"/>
    <property type="match status" value="1"/>
</dbReference>
<dbReference type="OrthoDB" id="9772882at2"/>
<dbReference type="Gene3D" id="1.20.1250.20">
    <property type="entry name" value="MFS general substrate transporter like domains"/>
    <property type="match status" value="1"/>
</dbReference>
<comment type="caution">
    <text evidence="7">The sequence shown here is derived from an EMBL/GenBank/DDBJ whole genome shotgun (WGS) entry which is preliminary data.</text>
</comment>
<feature type="transmembrane region" description="Helical" evidence="5">
    <location>
        <begin position="151"/>
        <end position="169"/>
    </location>
</feature>
<feature type="transmembrane region" description="Helical" evidence="5">
    <location>
        <begin position="108"/>
        <end position="131"/>
    </location>
</feature>
<feature type="region of interest" description="Disordered" evidence="4">
    <location>
        <begin position="228"/>
        <end position="265"/>
    </location>
</feature>
<feature type="transmembrane region" description="Helical" evidence="5">
    <location>
        <begin position="339"/>
        <end position="356"/>
    </location>
</feature>
<dbReference type="PANTHER" id="PTHR23526:SF2">
    <property type="entry name" value="MAJOR FACILITATOR SUPERFAMILY (MFS) PROFILE DOMAIN-CONTAINING PROTEIN"/>
    <property type="match status" value="1"/>
</dbReference>
<evidence type="ECO:0000256" key="5">
    <source>
        <dbReference type="SAM" id="Phobius"/>
    </source>
</evidence>
<dbReference type="RefSeq" id="WP_146596758.1">
    <property type="nucleotide sequence ID" value="NZ_SJPT01000009.1"/>
</dbReference>
<keyword evidence="1 5" id="KW-0812">Transmembrane</keyword>
<gene>
    <name evidence="7" type="ORF">Pla52o_47610</name>
</gene>
<evidence type="ECO:0000256" key="2">
    <source>
        <dbReference type="ARBA" id="ARBA00022989"/>
    </source>
</evidence>
<dbReference type="GO" id="GO:0022857">
    <property type="term" value="F:transmembrane transporter activity"/>
    <property type="evidence" value="ECO:0007669"/>
    <property type="project" value="InterPro"/>
</dbReference>
<dbReference type="EMBL" id="SJPT01000009">
    <property type="protein sequence ID" value="TWU20245.1"/>
    <property type="molecule type" value="Genomic_DNA"/>
</dbReference>
<feature type="transmembrane region" description="Helical" evidence="5">
    <location>
        <begin position="398"/>
        <end position="423"/>
    </location>
</feature>
<reference evidence="7 8" key="1">
    <citation type="submission" date="2019-02" db="EMBL/GenBank/DDBJ databases">
        <title>Deep-cultivation of Planctomycetes and their phenomic and genomic characterization uncovers novel biology.</title>
        <authorList>
            <person name="Wiegand S."/>
            <person name="Jogler M."/>
            <person name="Boedeker C."/>
            <person name="Pinto D."/>
            <person name="Vollmers J."/>
            <person name="Rivas-Marin E."/>
            <person name="Kohn T."/>
            <person name="Peeters S.H."/>
            <person name="Heuer A."/>
            <person name="Rast P."/>
            <person name="Oberbeckmann S."/>
            <person name="Bunk B."/>
            <person name="Jeske O."/>
            <person name="Meyerdierks A."/>
            <person name="Storesund J.E."/>
            <person name="Kallscheuer N."/>
            <person name="Luecker S."/>
            <person name="Lage O.M."/>
            <person name="Pohl T."/>
            <person name="Merkel B.J."/>
            <person name="Hornburger P."/>
            <person name="Mueller R.-W."/>
            <person name="Bruemmer F."/>
            <person name="Labrenz M."/>
            <person name="Spormann A.M."/>
            <person name="Op Den Camp H."/>
            <person name="Overmann J."/>
            <person name="Amann R."/>
            <person name="Jetten M.S.M."/>
            <person name="Mascher T."/>
            <person name="Medema M.H."/>
            <person name="Devos D.P."/>
            <person name="Kaster A.-K."/>
            <person name="Ovreas L."/>
            <person name="Rohde M."/>
            <person name="Galperin M.Y."/>
            <person name="Jogler C."/>
        </authorList>
    </citation>
    <scope>NUCLEOTIDE SEQUENCE [LARGE SCALE GENOMIC DNA]</scope>
    <source>
        <strain evidence="7 8">Pla52o</strain>
    </source>
</reference>
<proteinExistence type="predicted"/>
<feature type="transmembrane region" description="Helical" evidence="5">
    <location>
        <begin position="429"/>
        <end position="451"/>
    </location>
</feature>
<accession>A0A5C6C820</accession>
<feature type="transmembrane region" description="Helical" evidence="5">
    <location>
        <begin position="309"/>
        <end position="327"/>
    </location>
</feature>